<feature type="transmembrane region" description="Helical" evidence="2">
    <location>
        <begin position="12"/>
        <end position="31"/>
    </location>
</feature>
<protein>
    <submittedName>
        <fullName evidence="3">Efflux RND transporter permease subunit</fullName>
    </submittedName>
</protein>
<feature type="transmembrane region" description="Helical" evidence="2">
    <location>
        <begin position="659"/>
        <end position="679"/>
    </location>
</feature>
<dbReference type="GO" id="GO:0042910">
    <property type="term" value="F:xenobiotic transmembrane transporter activity"/>
    <property type="evidence" value="ECO:0007669"/>
    <property type="project" value="TreeGrafter"/>
</dbReference>
<dbReference type="SUPFAM" id="SSF82866">
    <property type="entry name" value="Multidrug efflux transporter AcrB transmembrane domain"/>
    <property type="match status" value="2"/>
</dbReference>
<organism evidence="3 4">
    <name type="scientific">Proteiniclasticum aestuarii</name>
    <dbReference type="NCBI Taxonomy" id="2817862"/>
    <lineage>
        <taxon>Bacteria</taxon>
        <taxon>Bacillati</taxon>
        <taxon>Bacillota</taxon>
        <taxon>Clostridia</taxon>
        <taxon>Eubacteriales</taxon>
        <taxon>Clostridiaceae</taxon>
        <taxon>Proteiniclasticum</taxon>
    </lineage>
</organism>
<dbReference type="Gene3D" id="3.30.70.1440">
    <property type="entry name" value="Multidrug efflux transporter AcrB pore domain"/>
    <property type="match status" value="1"/>
</dbReference>
<feature type="transmembrane region" description="Helical" evidence="2">
    <location>
        <begin position="1217"/>
        <end position="1238"/>
    </location>
</feature>
<feature type="transmembrane region" description="Helical" evidence="2">
    <location>
        <begin position="1184"/>
        <end position="1205"/>
    </location>
</feature>
<keyword evidence="2" id="KW-0812">Transmembrane</keyword>
<dbReference type="Gene3D" id="1.20.1640.10">
    <property type="entry name" value="Multidrug efflux transporter AcrB transmembrane domain"/>
    <property type="match status" value="3"/>
</dbReference>
<feature type="transmembrane region" description="Helical" evidence="2">
    <location>
        <begin position="1086"/>
        <end position="1105"/>
    </location>
</feature>
<evidence type="ECO:0000313" key="3">
    <source>
        <dbReference type="EMBL" id="MBO1264621.1"/>
    </source>
</evidence>
<dbReference type="Gene3D" id="3.30.70.1430">
    <property type="entry name" value="Multidrug efflux transporter AcrB pore domain"/>
    <property type="match status" value="2"/>
</dbReference>
<feature type="coiled-coil region" evidence="1">
    <location>
        <begin position="200"/>
        <end position="273"/>
    </location>
</feature>
<dbReference type="GO" id="GO:0005886">
    <property type="term" value="C:plasma membrane"/>
    <property type="evidence" value="ECO:0007669"/>
    <property type="project" value="TreeGrafter"/>
</dbReference>
<keyword evidence="4" id="KW-1185">Reference proteome</keyword>
<feature type="transmembrane region" description="Helical" evidence="2">
    <location>
        <begin position="588"/>
        <end position="608"/>
    </location>
</feature>
<comment type="caution">
    <text evidence="3">The sequence shown here is derived from an EMBL/GenBank/DDBJ whole genome shotgun (WGS) entry which is preliminary data.</text>
</comment>
<feature type="transmembrane region" description="Helical" evidence="2">
    <location>
        <begin position="1112"/>
        <end position="1132"/>
    </location>
</feature>
<feature type="transmembrane region" description="Helical" evidence="2">
    <location>
        <begin position="749"/>
        <end position="773"/>
    </location>
</feature>
<feature type="transmembrane region" description="Helical" evidence="2">
    <location>
        <begin position="562"/>
        <end position="581"/>
    </location>
</feature>
<dbReference type="Proteomes" id="UP000664218">
    <property type="component" value="Unassembled WGS sequence"/>
</dbReference>
<proteinExistence type="predicted"/>
<evidence type="ECO:0000256" key="2">
    <source>
        <dbReference type="SAM" id="Phobius"/>
    </source>
</evidence>
<dbReference type="Pfam" id="PF00873">
    <property type="entry name" value="ACR_tran"/>
    <property type="match status" value="2"/>
</dbReference>
<gene>
    <name evidence="3" type="ORF">J3A84_06225</name>
</gene>
<dbReference type="Gene3D" id="3.30.70.1320">
    <property type="entry name" value="Multidrug efflux transporter AcrB pore domain like"/>
    <property type="match status" value="2"/>
</dbReference>
<feature type="transmembrane region" description="Helical" evidence="2">
    <location>
        <begin position="691"/>
        <end position="718"/>
    </location>
</feature>
<keyword evidence="1" id="KW-0175">Coiled coil</keyword>
<dbReference type="PANTHER" id="PTHR32063:SF0">
    <property type="entry name" value="SWARMING MOTILITY PROTEIN SWRC"/>
    <property type="match status" value="1"/>
</dbReference>
<feature type="transmembrane region" description="Helical" evidence="2">
    <location>
        <begin position="1138"/>
        <end position="1163"/>
    </location>
</feature>
<dbReference type="Gene3D" id="3.30.2090.10">
    <property type="entry name" value="Multidrug efflux transporter AcrB TolC docking domain, DN and DC subdomains"/>
    <property type="match status" value="3"/>
</dbReference>
<reference evidence="3" key="1">
    <citation type="submission" date="2021-03" db="EMBL/GenBank/DDBJ databases">
        <title>Proteiniclasticum marinus sp. nov., isolated from tidal flat sediment.</title>
        <authorList>
            <person name="Namirimu T."/>
            <person name="Yang J.-A."/>
            <person name="Yang S.-H."/>
            <person name="Kim Y.-J."/>
            <person name="Kwon K.K."/>
        </authorList>
    </citation>
    <scope>NUCLEOTIDE SEQUENCE</scope>
    <source>
        <strain evidence="3">SCR006</strain>
    </source>
</reference>
<dbReference type="InterPro" id="IPR001036">
    <property type="entry name" value="Acrflvin-R"/>
</dbReference>
<evidence type="ECO:0000256" key="1">
    <source>
        <dbReference type="SAM" id="Coils"/>
    </source>
</evidence>
<dbReference type="RefSeq" id="WP_207599141.1">
    <property type="nucleotide sequence ID" value="NZ_JAFNJU010000004.1"/>
</dbReference>
<accession>A0A939H7L2</accession>
<dbReference type="EMBL" id="JAFNJU010000004">
    <property type="protein sequence ID" value="MBO1264621.1"/>
    <property type="molecule type" value="Genomic_DNA"/>
</dbReference>
<name>A0A939H7L2_9CLOT</name>
<feature type="transmembrane region" description="Helical" evidence="2">
    <location>
        <begin position="614"/>
        <end position="639"/>
    </location>
</feature>
<dbReference type="AlphaFoldDB" id="A0A939H7L2"/>
<dbReference type="PANTHER" id="PTHR32063">
    <property type="match status" value="1"/>
</dbReference>
<dbReference type="SUPFAM" id="SSF82693">
    <property type="entry name" value="Multidrug efflux transporter AcrB pore domain, PN1, PN2, PC1 and PC2 subdomains"/>
    <property type="match status" value="2"/>
</dbReference>
<evidence type="ECO:0000313" key="4">
    <source>
        <dbReference type="Proteomes" id="UP000664218"/>
    </source>
</evidence>
<dbReference type="InterPro" id="IPR027463">
    <property type="entry name" value="AcrB_DN_DC_subdom"/>
</dbReference>
<sequence>MFSKYSVKKPYTVVVAVILTIVLGVISFMGMKTDLLPTIDLPFVVVLTPYPGASPEKVEQLVTRPMEAALGTSSGLSSIQSVSSENSSMIFMEYVQGTNMDSAMIELSGSIDQVKGAMDEGVGSPILMKISPDMLPIFVASVDVEGMELDELSEFAEEVVMPSFERQEGVAAVTGSGLVESRLEIALVPEKIAALNDKVKGDIQTELAKAENELKDAQEALASGQKTLASESTNQKQQIAKASTELNSAMGNLNALLAEEASLTAEKAALEATREQLGSILDMNAVFESLFPDGAENLSPEDFQAILDSIQSGAPEGMEGMTQEGLEQLSDQAAEAIKTLIAVELDLQSINIRQMTLNAMKPQLESGLSEAKSAYEQLEAGKITMAVELAKAEVQMQNGMAELDKGLAAFEESREEALSSADLNNILTEEMIGNILKAQNFSMPAGYIAEGDDQILVKVGDSFAEPQEISTLVLFSMEPIGDVYLNEVAEVGKKDNSEELYTKINGNNGVLLTFQKQSTASTAEVSDAIEAEIERLEGEHEGLSITAMMDQGDYIDMTTNSVMQNLLFGGILAILVLIVFLRDLKPTFVIALSIPISLTFAVVLMYFSNVTLNIISLSGLALGVGMLVDNSIVVIENIYRLRKEGMPADEAAIQGAKEVSGAIFASTLTTISVFLPIVFTEGISRQLFTDMGLTIAYSLVASLIVALTLVPSMGATILRKTSEKPHKWFDGTTRAYEKALAVALRFKPLVILFAVGMLGISIFGVTRIGTAFIPEVDSPQMSATYEAPDGLSTSEVNALNDEVVEKIRSIEAVETVGVMRGGGAGFMGFGGGGGMQSADASTFYILLKDEREMTNRDVERMIYEVMEDMDGEISVSASNMDLSALGGSGIAVEIKGFDLDTMAEIAKDTAALLEDTEGTDEVTTGLEDAGEEIRIEVDKDKAIVERLTVAQVFAEVSAALSEEITATQLTEMGTSYPVVLLKPGMDGLSRETIGDLSMDVTLRDGTEKTIILKDIADISVTESVMSIRRINSSRYMTVSASIADGYNIGLVSRDFEEKLSTLDVPEGYVVTLEGENETIQDTMGDLILMILLAVVFIYLIMVAQFQNLLSPFIVLFTLPLAFTGGFLLLFILGMELSVIAMLGFLVLAGVVVNNGIVFVDYVNQLRERGYSKREALLKAGTTRLRPIVMTALTTVLAMTTLAMGYGSGAEMMQPMAVVTVGGLTYATFLTLFIVPILYDILNREKKRDVEENRPALGEEETHA</sequence>
<keyword evidence="2" id="KW-1133">Transmembrane helix</keyword>
<keyword evidence="2" id="KW-0472">Membrane</keyword>